<dbReference type="KEGG" id="phn:PAEH1_02585"/>
<name>A0A1U9JY31_9BURK</name>
<dbReference type="AlphaFoldDB" id="A0A1U9JY31"/>
<reference evidence="1 2" key="1">
    <citation type="submission" date="2017-01" db="EMBL/GenBank/DDBJ databases">
        <title>Complete Genome Sequence of Paenalcaligenes hominis, Isolated from a paraplegic Patient with neurogenic bladder.</title>
        <authorList>
            <person name="Mukhopadhyay R."/>
            <person name="Joaquin J."/>
            <person name="Hogue R."/>
            <person name="Kilaru A."/>
            <person name="Jospin G."/>
            <person name="Mars K."/>
            <person name="Eisen J.A."/>
            <person name="Chaturvedi V."/>
        </authorList>
    </citation>
    <scope>NUCLEOTIDE SEQUENCE [LARGE SCALE GENOMIC DNA]</scope>
    <source>
        <strain evidence="1 2">15S00501</strain>
    </source>
</reference>
<accession>A0A1U9JY31</accession>
<gene>
    <name evidence="1" type="ORF">PAEH1_02585</name>
</gene>
<protein>
    <submittedName>
        <fullName evidence="1">Uncharacterized protein</fullName>
    </submittedName>
</protein>
<proteinExistence type="predicted"/>
<evidence type="ECO:0000313" key="1">
    <source>
        <dbReference type="EMBL" id="AQS50713.1"/>
    </source>
</evidence>
<organism evidence="1 2">
    <name type="scientific">Paenalcaligenes hominis</name>
    <dbReference type="NCBI Taxonomy" id="643674"/>
    <lineage>
        <taxon>Bacteria</taxon>
        <taxon>Pseudomonadati</taxon>
        <taxon>Pseudomonadota</taxon>
        <taxon>Betaproteobacteria</taxon>
        <taxon>Burkholderiales</taxon>
        <taxon>Alcaligenaceae</taxon>
        <taxon>Paenalcaligenes</taxon>
    </lineage>
</organism>
<dbReference type="Proteomes" id="UP000189369">
    <property type="component" value="Chromosome"/>
</dbReference>
<dbReference type="EMBL" id="CP019697">
    <property type="protein sequence ID" value="AQS50713.1"/>
    <property type="molecule type" value="Genomic_DNA"/>
</dbReference>
<dbReference type="OrthoDB" id="8689135at2"/>
<evidence type="ECO:0000313" key="2">
    <source>
        <dbReference type="Proteomes" id="UP000189369"/>
    </source>
</evidence>
<dbReference type="STRING" id="643674.PAEH1_02585"/>
<sequence length="129" mass="14670">MNTINDYFVIYDVGTGVILRSLFIPASDVELNYVDGVECAHLRGEGYYDRHYVSNGKIAMRPKNPTKRSGLSLTNMPHGSVIHIDGAAYEHKQGGSVELRFNLPGVYQIRVERFPFLEKEFEIDYQPQS</sequence>